<evidence type="ECO:0000313" key="3">
    <source>
        <dbReference type="Proteomes" id="UP000320496"/>
    </source>
</evidence>
<feature type="compositionally biased region" description="Basic and acidic residues" evidence="1">
    <location>
        <begin position="62"/>
        <end position="81"/>
    </location>
</feature>
<evidence type="ECO:0000313" key="2">
    <source>
        <dbReference type="EMBL" id="QDU38622.1"/>
    </source>
</evidence>
<dbReference type="KEGG" id="mri:Mal4_29510"/>
<protein>
    <submittedName>
        <fullName evidence="2">Uncharacterized protein</fullName>
    </submittedName>
</protein>
<keyword evidence="3" id="KW-1185">Reference proteome</keyword>
<accession>A0A517Z806</accession>
<dbReference type="RefSeq" id="WP_145369885.1">
    <property type="nucleotide sequence ID" value="NZ_CP036275.1"/>
</dbReference>
<gene>
    <name evidence="2" type="ORF">Mal4_29510</name>
</gene>
<dbReference type="EMBL" id="CP036275">
    <property type="protein sequence ID" value="QDU38622.1"/>
    <property type="molecule type" value="Genomic_DNA"/>
</dbReference>
<dbReference type="OrthoDB" id="9939567at2"/>
<name>A0A517Z806_9PLAN</name>
<reference evidence="2 3" key="1">
    <citation type="submission" date="2019-02" db="EMBL/GenBank/DDBJ databases">
        <title>Deep-cultivation of Planctomycetes and their phenomic and genomic characterization uncovers novel biology.</title>
        <authorList>
            <person name="Wiegand S."/>
            <person name="Jogler M."/>
            <person name="Boedeker C."/>
            <person name="Pinto D."/>
            <person name="Vollmers J."/>
            <person name="Rivas-Marin E."/>
            <person name="Kohn T."/>
            <person name="Peeters S.H."/>
            <person name="Heuer A."/>
            <person name="Rast P."/>
            <person name="Oberbeckmann S."/>
            <person name="Bunk B."/>
            <person name="Jeske O."/>
            <person name="Meyerdierks A."/>
            <person name="Storesund J.E."/>
            <person name="Kallscheuer N."/>
            <person name="Luecker S."/>
            <person name="Lage O.M."/>
            <person name="Pohl T."/>
            <person name="Merkel B.J."/>
            <person name="Hornburger P."/>
            <person name="Mueller R.-W."/>
            <person name="Bruemmer F."/>
            <person name="Labrenz M."/>
            <person name="Spormann A.M."/>
            <person name="Op den Camp H."/>
            <person name="Overmann J."/>
            <person name="Amann R."/>
            <person name="Jetten M.S.M."/>
            <person name="Mascher T."/>
            <person name="Medema M.H."/>
            <person name="Devos D.P."/>
            <person name="Kaster A.-K."/>
            <person name="Ovreas L."/>
            <person name="Rohde M."/>
            <person name="Galperin M.Y."/>
            <person name="Jogler C."/>
        </authorList>
    </citation>
    <scope>NUCLEOTIDE SEQUENCE [LARGE SCALE GENOMIC DNA]</scope>
    <source>
        <strain evidence="2 3">Mal4</strain>
    </source>
</reference>
<organism evidence="2 3">
    <name type="scientific">Maioricimonas rarisocia</name>
    <dbReference type="NCBI Taxonomy" id="2528026"/>
    <lineage>
        <taxon>Bacteria</taxon>
        <taxon>Pseudomonadati</taxon>
        <taxon>Planctomycetota</taxon>
        <taxon>Planctomycetia</taxon>
        <taxon>Planctomycetales</taxon>
        <taxon>Planctomycetaceae</taxon>
        <taxon>Maioricimonas</taxon>
    </lineage>
</organism>
<feature type="region of interest" description="Disordered" evidence="1">
    <location>
        <begin position="52"/>
        <end position="81"/>
    </location>
</feature>
<dbReference type="Proteomes" id="UP000320496">
    <property type="component" value="Chromosome"/>
</dbReference>
<dbReference type="AlphaFoldDB" id="A0A517Z806"/>
<evidence type="ECO:0000256" key="1">
    <source>
        <dbReference type="SAM" id="MobiDB-lite"/>
    </source>
</evidence>
<sequence length="81" mass="9233">MSSLFEQLQAFTEYARSRIDAGAKPESIDELFDEWRESELSSVDAHAVAASLRDMEQGETGRSLEEFRKDFSREKGLSQND</sequence>
<proteinExistence type="predicted"/>